<proteinExistence type="predicted"/>
<dbReference type="Gene3D" id="3.30.420.40">
    <property type="match status" value="1"/>
</dbReference>
<dbReference type="EMBL" id="KN764264">
    <property type="protein sequence ID" value="KIH47942.1"/>
    <property type="molecule type" value="Genomic_DNA"/>
</dbReference>
<organism evidence="1 2">
    <name type="scientific">Ancylostoma duodenale</name>
    <dbReference type="NCBI Taxonomy" id="51022"/>
    <lineage>
        <taxon>Eukaryota</taxon>
        <taxon>Metazoa</taxon>
        <taxon>Ecdysozoa</taxon>
        <taxon>Nematoda</taxon>
        <taxon>Chromadorea</taxon>
        <taxon>Rhabditida</taxon>
        <taxon>Rhabditina</taxon>
        <taxon>Rhabditomorpha</taxon>
        <taxon>Strongyloidea</taxon>
        <taxon>Ancylostomatidae</taxon>
        <taxon>Ancylostomatinae</taxon>
        <taxon>Ancylostoma</taxon>
    </lineage>
</organism>
<feature type="non-terminal residue" evidence="1">
    <location>
        <position position="78"/>
    </location>
</feature>
<sequence>MSGGIYGGDEVSGVVFDAGSHSFRVGFAGEEYPKGDIPSYVAVQEVEPDGDVEMKEGAEPDKNIKKKRNIFIGTTKII</sequence>
<reference evidence="1 2" key="1">
    <citation type="submission" date="2013-12" db="EMBL/GenBank/DDBJ databases">
        <title>Draft genome of the parsitic nematode Ancylostoma duodenale.</title>
        <authorList>
            <person name="Mitreva M."/>
        </authorList>
    </citation>
    <scope>NUCLEOTIDE SEQUENCE [LARGE SCALE GENOMIC DNA]</scope>
    <source>
        <strain evidence="1 2">Zhejiang</strain>
    </source>
</reference>
<dbReference type="InterPro" id="IPR043129">
    <property type="entry name" value="ATPase_NBD"/>
</dbReference>
<evidence type="ECO:0000313" key="1">
    <source>
        <dbReference type="EMBL" id="KIH47942.1"/>
    </source>
</evidence>
<dbReference type="OrthoDB" id="5132116at2759"/>
<dbReference type="SUPFAM" id="SSF53067">
    <property type="entry name" value="Actin-like ATPase domain"/>
    <property type="match status" value="1"/>
</dbReference>
<name>A0A0C2CDM4_9BILA</name>
<dbReference type="Proteomes" id="UP000054047">
    <property type="component" value="Unassembled WGS sequence"/>
</dbReference>
<keyword evidence="2" id="KW-1185">Reference proteome</keyword>
<protein>
    <recommendedName>
        <fullName evidence="3">Actin</fullName>
    </recommendedName>
</protein>
<accession>A0A0C2CDM4</accession>
<dbReference type="InterPro" id="IPR004000">
    <property type="entry name" value="Actin"/>
</dbReference>
<dbReference type="AlphaFoldDB" id="A0A0C2CDM4"/>
<evidence type="ECO:0000313" key="2">
    <source>
        <dbReference type="Proteomes" id="UP000054047"/>
    </source>
</evidence>
<gene>
    <name evidence="1" type="ORF">ANCDUO_21993</name>
</gene>
<evidence type="ECO:0008006" key="3">
    <source>
        <dbReference type="Google" id="ProtNLM"/>
    </source>
</evidence>
<dbReference type="Pfam" id="PF00022">
    <property type="entry name" value="Actin"/>
    <property type="match status" value="1"/>
</dbReference>